<accession>A0A382J386</accession>
<dbReference type="EMBL" id="UINC01070977">
    <property type="protein sequence ID" value="SVC05543.1"/>
    <property type="molecule type" value="Genomic_DNA"/>
</dbReference>
<name>A0A382J386_9ZZZZ</name>
<reference evidence="1" key="1">
    <citation type="submission" date="2018-05" db="EMBL/GenBank/DDBJ databases">
        <authorList>
            <person name="Lanie J.A."/>
            <person name="Ng W.-L."/>
            <person name="Kazmierczak K.M."/>
            <person name="Andrzejewski T.M."/>
            <person name="Davidsen T.M."/>
            <person name="Wayne K.J."/>
            <person name="Tettelin H."/>
            <person name="Glass J.I."/>
            <person name="Rusch D."/>
            <person name="Podicherti R."/>
            <person name="Tsui H.-C.T."/>
            <person name="Winkler M.E."/>
        </authorList>
    </citation>
    <scope>NUCLEOTIDE SEQUENCE</scope>
</reference>
<evidence type="ECO:0000313" key="1">
    <source>
        <dbReference type="EMBL" id="SVC05543.1"/>
    </source>
</evidence>
<sequence>MKNRSFGPLLKIVFDLFTVKMDLVRPSKHSEANLRNAT</sequence>
<dbReference type="AlphaFoldDB" id="A0A382J386"/>
<protein>
    <submittedName>
        <fullName evidence="1">Uncharacterized protein</fullName>
    </submittedName>
</protein>
<proteinExistence type="predicted"/>
<organism evidence="1">
    <name type="scientific">marine metagenome</name>
    <dbReference type="NCBI Taxonomy" id="408172"/>
    <lineage>
        <taxon>unclassified sequences</taxon>
        <taxon>metagenomes</taxon>
        <taxon>ecological metagenomes</taxon>
    </lineage>
</organism>
<gene>
    <name evidence="1" type="ORF">METZ01_LOCUS258397</name>
</gene>